<evidence type="ECO:0000256" key="1">
    <source>
        <dbReference type="ARBA" id="ARBA00022729"/>
    </source>
</evidence>
<dbReference type="InterPro" id="IPR034086">
    <property type="entry name" value="PMEI_plant"/>
</dbReference>
<keyword evidence="1" id="KW-0732">Signal</keyword>
<dbReference type="InterPro" id="IPR006501">
    <property type="entry name" value="Pectinesterase_inhib_dom"/>
</dbReference>
<proteinExistence type="inferred from homology"/>
<dbReference type="GO" id="GO:0046910">
    <property type="term" value="F:pectinesterase inhibitor activity"/>
    <property type="evidence" value="ECO:0007669"/>
    <property type="project" value="InterPro"/>
</dbReference>
<reference evidence="5" key="1">
    <citation type="submission" date="2025-08" db="UniProtKB">
        <authorList>
            <consortium name="RefSeq"/>
        </authorList>
    </citation>
    <scope>IDENTIFICATION</scope>
</reference>
<dbReference type="NCBIfam" id="TIGR01614">
    <property type="entry name" value="PME_inhib"/>
    <property type="match status" value="1"/>
</dbReference>
<dbReference type="SUPFAM" id="SSF101148">
    <property type="entry name" value="Plant invertase/pectin methylesterase inhibitor"/>
    <property type="match status" value="1"/>
</dbReference>
<dbReference type="Pfam" id="PF04043">
    <property type="entry name" value="PMEI"/>
    <property type="match status" value="1"/>
</dbReference>
<dbReference type="SMART" id="SM00856">
    <property type="entry name" value="PMEI"/>
    <property type="match status" value="1"/>
</dbReference>
<dbReference type="KEGG" id="nnu:104610241"/>
<keyword evidence="2" id="KW-1015">Disulfide bond</keyword>
<dbReference type="FunFam" id="1.20.140.40:FF:000008">
    <property type="entry name" value="Invertase/pectin methylesterase inhibitor family protein"/>
    <property type="match status" value="1"/>
</dbReference>
<name>A0A1U8BF60_NELNU</name>
<dbReference type="PANTHER" id="PTHR36710">
    <property type="entry name" value="PECTINESTERASE INHIBITOR-LIKE"/>
    <property type="match status" value="1"/>
</dbReference>
<dbReference type="Gene3D" id="1.20.140.40">
    <property type="entry name" value="Invertase/pectin methylesterase inhibitor family protein"/>
    <property type="match status" value="1"/>
</dbReference>
<dbReference type="InterPro" id="IPR035513">
    <property type="entry name" value="Invertase/methylesterase_inhib"/>
</dbReference>
<dbReference type="PANTHER" id="PTHR36710:SF4">
    <property type="entry name" value="PLANT INVERTASE_PECTIN METHYLESTERASE INHIBITOR SUPERFAMILY PROTEIN"/>
    <property type="match status" value="1"/>
</dbReference>
<keyword evidence="4" id="KW-1185">Reference proteome</keyword>
<dbReference type="OMA" id="VLCVQNY"/>
<dbReference type="RefSeq" id="XP_010275067.1">
    <property type="nucleotide sequence ID" value="XM_010276765.2"/>
</dbReference>
<evidence type="ECO:0000313" key="4">
    <source>
        <dbReference type="Proteomes" id="UP000189703"/>
    </source>
</evidence>
<dbReference type="AlphaFoldDB" id="A0A1U8BF60"/>
<organism evidence="4 5">
    <name type="scientific">Nelumbo nucifera</name>
    <name type="common">Sacred lotus</name>
    <dbReference type="NCBI Taxonomy" id="4432"/>
    <lineage>
        <taxon>Eukaryota</taxon>
        <taxon>Viridiplantae</taxon>
        <taxon>Streptophyta</taxon>
        <taxon>Embryophyta</taxon>
        <taxon>Tracheophyta</taxon>
        <taxon>Spermatophyta</taxon>
        <taxon>Magnoliopsida</taxon>
        <taxon>Proteales</taxon>
        <taxon>Nelumbonaceae</taxon>
        <taxon>Nelumbo</taxon>
    </lineage>
</organism>
<accession>A0A1U8BF60</accession>
<dbReference type="Proteomes" id="UP000189703">
    <property type="component" value="Unplaced"/>
</dbReference>
<protein>
    <submittedName>
        <fullName evidence="5">Pectinesterase inhibitor-like</fullName>
    </submittedName>
</protein>
<comment type="similarity">
    <text evidence="3">Belongs to the PMEI family.</text>
</comment>
<evidence type="ECO:0000313" key="5">
    <source>
        <dbReference type="RefSeq" id="XP_010275067.1"/>
    </source>
</evidence>
<sequence length="179" mass="19721">MASRLLLVVPLLFLFLFCHTSSARVSVKVTKLMVEKICGLAKNPSFCLEVLTSDPRTGYADLDQLRGVCINLAMVNVTDTEKQINLMLKRSSKERLRSSLTKCAADYSNAIEQLREAIDFLGARDYDSVRDRASLVISVTMSCELSFRTPPPISSPLTQNTKNAVGLADIISAACTFRP</sequence>
<dbReference type="InterPro" id="IPR052421">
    <property type="entry name" value="PCW_Enzyme_Inhibitor"/>
</dbReference>
<dbReference type="CDD" id="cd15797">
    <property type="entry name" value="PMEI"/>
    <property type="match status" value="1"/>
</dbReference>
<gene>
    <name evidence="5" type="primary">LOC104610241</name>
</gene>
<evidence type="ECO:0000256" key="3">
    <source>
        <dbReference type="ARBA" id="ARBA00038471"/>
    </source>
</evidence>
<dbReference type="OrthoDB" id="764172at2759"/>
<dbReference type="GeneID" id="104610241"/>
<evidence type="ECO:0000256" key="2">
    <source>
        <dbReference type="ARBA" id="ARBA00023157"/>
    </source>
</evidence>